<dbReference type="InParanoid" id="C1GH74"/>
<feature type="compositionally biased region" description="Basic residues" evidence="13">
    <location>
        <begin position="271"/>
        <end position="281"/>
    </location>
</feature>
<dbReference type="HOGENOM" id="CLU_038298_3_0_1"/>
<feature type="compositionally biased region" description="Low complexity" evidence="13">
    <location>
        <begin position="300"/>
        <end position="309"/>
    </location>
</feature>
<dbReference type="EC" id="5.3.3.12" evidence="8"/>
<evidence type="ECO:0000256" key="9">
    <source>
        <dbReference type="ARBA" id="ARBA00039086"/>
    </source>
</evidence>
<evidence type="ECO:0000313" key="15">
    <source>
        <dbReference type="Proteomes" id="UP000001628"/>
    </source>
</evidence>
<evidence type="ECO:0000256" key="3">
    <source>
        <dbReference type="ARBA" id="ARBA00022514"/>
    </source>
</evidence>
<dbReference type="SUPFAM" id="SSF55331">
    <property type="entry name" value="Tautomerase/MIF"/>
    <property type="match status" value="1"/>
</dbReference>
<dbReference type="GeneID" id="22585298"/>
<keyword evidence="15" id="KW-1185">Reference proteome</keyword>
<dbReference type="eggNOG" id="ENOG502S2ZV">
    <property type="taxonomic scope" value="Eukaryota"/>
</dbReference>
<dbReference type="EC" id="5.3.2.1" evidence="9"/>
<evidence type="ECO:0000256" key="5">
    <source>
        <dbReference type="ARBA" id="ARBA00023235"/>
    </source>
</evidence>
<dbReference type="STRING" id="502780.C1GH74"/>
<dbReference type="PANTHER" id="PTHR11954:SF6">
    <property type="entry name" value="MACROPHAGE MIGRATION INHIBITORY FACTOR"/>
    <property type="match status" value="1"/>
</dbReference>
<organism evidence="14 15">
    <name type="scientific">Paracoccidioides brasiliensis (strain Pb18)</name>
    <dbReference type="NCBI Taxonomy" id="502780"/>
    <lineage>
        <taxon>Eukaryota</taxon>
        <taxon>Fungi</taxon>
        <taxon>Dikarya</taxon>
        <taxon>Ascomycota</taxon>
        <taxon>Pezizomycotina</taxon>
        <taxon>Eurotiomycetes</taxon>
        <taxon>Eurotiomycetidae</taxon>
        <taxon>Onygenales</taxon>
        <taxon>Ajellomycetaceae</taxon>
        <taxon>Paracoccidioides</taxon>
    </lineage>
</organism>
<dbReference type="InterPro" id="IPR001398">
    <property type="entry name" value="Macrophage_inhib_fac"/>
</dbReference>
<proteinExistence type="inferred from homology"/>
<evidence type="ECO:0000256" key="13">
    <source>
        <dbReference type="SAM" id="MobiDB-lite"/>
    </source>
</evidence>
<comment type="subcellular location">
    <subcellularLocation>
        <location evidence="1">Secreted</location>
    </subcellularLocation>
</comment>
<dbReference type="EMBL" id="KN275965">
    <property type="protein sequence ID" value="EEH50531.1"/>
    <property type="molecule type" value="Genomic_DNA"/>
</dbReference>
<dbReference type="AlphaFoldDB" id="C1GH74"/>
<dbReference type="GO" id="GO:0004167">
    <property type="term" value="F:dopachrome isomerase activity"/>
    <property type="evidence" value="ECO:0007669"/>
    <property type="project" value="UniProtKB-EC"/>
</dbReference>
<evidence type="ECO:0000256" key="10">
    <source>
        <dbReference type="ARBA" id="ARBA00041631"/>
    </source>
</evidence>
<dbReference type="Gene3D" id="3.30.429.10">
    <property type="entry name" value="Macrophage Migration Inhibitory Factor"/>
    <property type="match status" value="1"/>
</dbReference>
<sequence>MDSPSQSRSGYTSDPISLERPSSLISPISSVQSQLVKPESDSAKKASRRLHDGPGKSTSTTATSTGVKVNDINAVTKELTRGAPTDGVPIHALSKSSSHQEVAKKRSQYFNDVFTDREPYHTPRHRINQDSIVVIEVKTNTILQDDFQSLSELSFNLAQIFQRPETSILLYVEHNCCLMLGSNYEPAYLATVSALPYSVAPIMNLRHTVLIQTAINDTLGIPSSRGVIKFEPMAEENFATNGSTIRDEIEQLERSSNDEHGNNGSMFKSMSRTRSRNRKVKSNTSSHGTASVGGAQHTAPTPSSVQVVQSPPPTGEDNTTVVDSFSPAKMGLRGRDRVIKKCQSVKQFFFR</sequence>
<feature type="region of interest" description="Disordered" evidence="13">
    <location>
        <begin position="80"/>
        <end position="101"/>
    </location>
</feature>
<feature type="region of interest" description="Disordered" evidence="13">
    <location>
        <begin position="1"/>
        <end position="65"/>
    </location>
</feature>
<name>C1GH74_PARBD</name>
<dbReference type="InterPro" id="IPR014347">
    <property type="entry name" value="Tautomerase/MIF_sf"/>
</dbReference>
<feature type="compositionally biased region" description="Low complexity" evidence="13">
    <location>
        <begin position="21"/>
        <end position="36"/>
    </location>
</feature>
<dbReference type="PANTHER" id="PTHR11954">
    <property type="entry name" value="D-DOPACHROME DECARBOXYLASE"/>
    <property type="match status" value="1"/>
</dbReference>
<dbReference type="Proteomes" id="UP000001628">
    <property type="component" value="Unassembled WGS sequence"/>
</dbReference>
<gene>
    <name evidence="14" type="ORF">PADG_06610</name>
</gene>
<comment type="catalytic activity">
    <reaction evidence="6">
        <text>3-phenylpyruvate = enol-phenylpyruvate</text>
        <dbReference type="Rhea" id="RHEA:17097"/>
        <dbReference type="ChEBI" id="CHEBI:16815"/>
        <dbReference type="ChEBI" id="CHEBI:18005"/>
        <dbReference type="EC" id="5.3.2.1"/>
    </reaction>
</comment>
<protein>
    <recommendedName>
        <fullName evidence="12">L-dopachrome isomerase</fullName>
        <ecNumber evidence="9">5.3.2.1</ecNumber>
        <ecNumber evidence="8">5.3.3.12</ecNumber>
    </recommendedName>
    <alternativeName>
        <fullName evidence="10">L-dopachrome tautomerase</fullName>
    </alternativeName>
    <alternativeName>
        <fullName evidence="11">Phenylpyruvate tautomerase</fullName>
    </alternativeName>
</protein>
<feature type="region of interest" description="Disordered" evidence="13">
    <location>
        <begin position="254"/>
        <end position="324"/>
    </location>
</feature>
<dbReference type="GO" id="GO:0005576">
    <property type="term" value="C:extracellular region"/>
    <property type="evidence" value="ECO:0007669"/>
    <property type="project" value="UniProtKB-SubCell"/>
</dbReference>
<evidence type="ECO:0000256" key="12">
    <source>
        <dbReference type="ARBA" id="ARBA00042730"/>
    </source>
</evidence>
<comment type="catalytic activity">
    <reaction evidence="7">
        <text>L-dopachrome = 5,6-dihydroxyindole-2-carboxylate</text>
        <dbReference type="Rhea" id="RHEA:13041"/>
        <dbReference type="ChEBI" id="CHEBI:16875"/>
        <dbReference type="ChEBI" id="CHEBI:57509"/>
        <dbReference type="EC" id="5.3.3.12"/>
    </reaction>
</comment>
<keyword evidence="4" id="KW-0964">Secreted</keyword>
<evidence type="ECO:0000256" key="6">
    <source>
        <dbReference type="ARBA" id="ARBA00036735"/>
    </source>
</evidence>
<dbReference type="RefSeq" id="XP_010762164.1">
    <property type="nucleotide sequence ID" value="XM_010763862.1"/>
</dbReference>
<reference evidence="14 15" key="1">
    <citation type="journal article" date="2011" name="PLoS Genet.">
        <title>Comparative genomic analysis of human fungal pathogens causing paracoccidioidomycosis.</title>
        <authorList>
            <person name="Desjardins C.A."/>
            <person name="Champion M.D."/>
            <person name="Holder J.W."/>
            <person name="Muszewska A."/>
            <person name="Goldberg J."/>
            <person name="Bailao A.M."/>
            <person name="Brigido M.M."/>
            <person name="Ferreira M.E."/>
            <person name="Garcia A.M."/>
            <person name="Grynberg M."/>
            <person name="Gujja S."/>
            <person name="Heiman D.I."/>
            <person name="Henn M.R."/>
            <person name="Kodira C.D."/>
            <person name="Leon-Narvaez H."/>
            <person name="Longo L.V."/>
            <person name="Ma L.J."/>
            <person name="Malavazi I."/>
            <person name="Matsuo A.L."/>
            <person name="Morais F.V."/>
            <person name="Pereira M."/>
            <person name="Rodriguez-Brito S."/>
            <person name="Sakthikumar S."/>
            <person name="Salem-Izacc S.M."/>
            <person name="Sykes S.M."/>
            <person name="Teixeira M.M."/>
            <person name="Vallejo M.C."/>
            <person name="Walter M.E."/>
            <person name="Yandava C."/>
            <person name="Young S."/>
            <person name="Zeng Q."/>
            <person name="Zucker J."/>
            <person name="Felipe M.S."/>
            <person name="Goldman G.H."/>
            <person name="Haas B.J."/>
            <person name="McEwen J.G."/>
            <person name="Nino-Vega G."/>
            <person name="Puccia R."/>
            <person name="San-Blas G."/>
            <person name="Soares C.M."/>
            <person name="Birren B.W."/>
            <person name="Cuomo C.A."/>
        </authorList>
    </citation>
    <scope>NUCLEOTIDE SEQUENCE [LARGE SCALE GENOMIC DNA]</scope>
    <source>
        <strain evidence="14 15">Pb18</strain>
    </source>
</reference>
<dbReference type="OrthoDB" id="255819at2759"/>
<evidence type="ECO:0000256" key="8">
    <source>
        <dbReference type="ARBA" id="ARBA00038932"/>
    </source>
</evidence>
<dbReference type="GO" id="GO:0050178">
    <property type="term" value="F:phenylpyruvate tautomerase activity"/>
    <property type="evidence" value="ECO:0007669"/>
    <property type="project" value="UniProtKB-EC"/>
</dbReference>
<evidence type="ECO:0000313" key="14">
    <source>
        <dbReference type="EMBL" id="EEH50531.1"/>
    </source>
</evidence>
<accession>C1GH74</accession>
<dbReference type="OMA" id="VEHNCCL"/>
<evidence type="ECO:0000256" key="11">
    <source>
        <dbReference type="ARBA" id="ARBA00041912"/>
    </source>
</evidence>
<dbReference type="VEuPathDB" id="FungiDB:PADG_06610"/>
<dbReference type="Pfam" id="PF01187">
    <property type="entry name" value="MIF"/>
    <property type="match status" value="1"/>
</dbReference>
<dbReference type="KEGG" id="pbn:PADG_06610"/>
<evidence type="ECO:0000256" key="2">
    <source>
        <dbReference type="ARBA" id="ARBA00005851"/>
    </source>
</evidence>
<keyword evidence="5" id="KW-0413">Isomerase</keyword>
<evidence type="ECO:0000256" key="7">
    <source>
        <dbReference type="ARBA" id="ARBA00036823"/>
    </source>
</evidence>
<comment type="similarity">
    <text evidence="2">Belongs to the MIF family.</text>
</comment>
<evidence type="ECO:0000256" key="4">
    <source>
        <dbReference type="ARBA" id="ARBA00022525"/>
    </source>
</evidence>
<feature type="compositionally biased region" description="Polar residues" evidence="13">
    <location>
        <begin position="1"/>
        <end position="15"/>
    </location>
</feature>
<feature type="compositionally biased region" description="Basic and acidic residues" evidence="13">
    <location>
        <begin position="38"/>
        <end position="54"/>
    </location>
</feature>
<evidence type="ECO:0000256" key="1">
    <source>
        <dbReference type="ARBA" id="ARBA00004613"/>
    </source>
</evidence>
<keyword evidence="3" id="KW-0202">Cytokine</keyword>